<dbReference type="STRING" id="861298.SAMN04488136_11822"/>
<accession>A0A1G8D0M5</accession>
<organism evidence="1 2">
    <name type="scientific">Vibrio xiamenensis</name>
    <dbReference type="NCBI Taxonomy" id="861298"/>
    <lineage>
        <taxon>Bacteria</taxon>
        <taxon>Pseudomonadati</taxon>
        <taxon>Pseudomonadota</taxon>
        <taxon>Gammaproteobacteria</taxon>
        <taxon>Vibrionales</taxon>
        <taxon>Vibrionaceae</taxon>
        <taxon>Vibrio</taxon>
    </lineage>
</organism>
<dbReference type="Proteomes" id="UP000198854">
    <property type="component" value="Unassembled WGS sequence"/>
</dbReference>
<gene>
    <name evidence="1" type="ORF">SAMN04488136_11822</name>
</gene>
<evidence type="ECO:0000313" key="2">
    <source>
        <dbReference type="Proteomes" id="UP000198854"/>
    </source>
</evidence>
<reference evidence="2" key="1">
    <citation type="submission" date="2016-10" db="EMBL/GenBank/DDBJ databases">
        <authorList>
            <person name="Varghese N."/>
            <person name="Submissions S."/>
        </authorList>
    </citation>
    <scope>NUCLEOTIDE SEQUENCE [LARGE SCALE GENOMIC DNA]</scope>
    <source>
        <strain evidence="2">CGMCC 1.10228</strain>
    </source>
</reference>
<keyword evidence="2" id="KW-1185">Reference proteome</keyword>
<evidence type="ECO:0000313" key="1">
    <source>
        <dbReference type="EMBL" id="SDH50919.1"/>
    </source>
</evidence>
<dbReference type="EMBL" id="FNDD01000018">
    <property type="protein sequence ID" value="SDH50919.1"/>
    <property type="molecule type" value="Genomic_DNA"/>
</dbReference>
<dbReference type="AlphaFoldDB" id="A0A1G8D0M5"/>
<sequence>MALLLAKRHIKASNSPRYTIWVSDKSAQQDIVNYLHHQGFKVMCTNTDSDYCLDAVKEVY</sequence>
<name>A0A1G8D0M5_9VIBR</name>
<proteinExistence type="predicted"/>
<protein>
    <submittedName>
        <fullName evidence="1">Uncharacterized protein</fullName>
    </submittedName>
</protein>